<sequence length="48" mass="5764">MSNKIEKNDLWDDLTDSQKDEIQQEVNESNKKKKITWDDVKKELSKLK</sequence>
<dbReference type="RefSeq" id="WP_261973347.1">
    <property type="nucleotide sequence ID" value="NZ_CP103460.1"/>
</dbReference>
<dbReference type="Proteomes" id="UP001228636">
    <property type="component" value="Unassembled WGS sequence"/>
</dbReference>
<evidence type="ECO:0000313" key="1">
    <source>
        <dbReference type="EMBL" id="MDN3620265.1"/>
    </source>
</evidence>
<accession>A0AAJ1QY53</accession>
<organism evidence="1 2">
    <name type="scientific">Polaribacter sejongensis</name>
    <dbReference type="NCBI Taxonomy" id="985043"/>
    <lineage>
        <taxon>Bacteria</taxon>
        <taxon>Pseudomonadati</taxon>
        <taxon>Bacteroidota</taxon>
        <taxon>Flavobacteriia</taxon>
        <taxon>Flavobacteriales</taxon>
        <taxon>Flavobacteriaceae</taxon>
    </lineage>
</organism>
<dbReference type="EMBL" id="JAUFQH010000010">
    <property type="protein sequence ID" value="MDN3620265.1"/>
    <property type="molecule type" value="Genomic_DNA"/>
</dbReference>
<dbReference type="AlphaFoldDB" id="A0AAJ1QY53"/>
<reference evidence="1 2" key="1">
    <citation type="journal article" date="2014" name="Int. J. Syst. Evol. Microbiol.">
        <title>Complete genome sequence of Corynebacterium casei LMG S-19264T (=DSM 44701T), isolated from a smear-ripened cheese.</title>
        <authorList>
            <consortium name="US DOE Joint Genome Institute (JGI-PGF)"/>
            <person name="Walter F."/>
            <person name="Albersmeier A."/>
            <person name="Kalinowski J."/>
            <person name="Ruckert C."/>
        </authorList>
    </citation>
    <scope>NUCLEOTIDE SEQUENCE [LARGE SCALE GENOMIC DNA]</scope>
    <source>
        <strain evidence="1 2">CECT 8670</strain>
    </source>
</reference>
<comment type="caution">
    <text evidence="1">The sequence shown here is derived from an EMBL/GenBank/DDBJ whole genome shotgun (WGS) entry which is preliminary data.</text>
</comment>
<protein>
    <submittedName>
        <fullName evidence="1">Uncharacterized protein</fullName>
    </submittedName>
</protein>
<name>A0AAJ1QY53_9FLAO</name>
<proteinExistence type="predicted"/>
<evidence type="ECO:0000313" key="2">
    <source>
        <dbReference type="Proteomes" id="UP001228636"/>
    </source>
</evidence>
<gene>
    <name evidence="1" type="ORF">QWY81_12440</name>
</gene>